<keyword evidence="6 10" id="KW-1133">Transmembrane helix</keyword>
<evidence type="ECO:0000256" key="2">
    <source>
        <dbReference type="ARBA" id="ARBA00010519"/>
    </source>
</evidence>
<keyword evidence="11" id="KW-0496">Mitochondrion</keyword>
<reference evidence="11" key="1">
    <citation type="journal article" date="2010" name="BMC Genomics">
        <title>Sessile snails, dynamic genomes: gene rearrangements within the mitochondrial genome of a family of caenogastropod molluscs.</title>
        <authorList>
            <person name="Rawlings T.A."/>
            <person name="MacInnis M.J."/>
            <person name="Bieler R."/>
            <person name="Boore J.L."/>
            <person name="Collins T.M."/>
        </authorList>
    </citation>
    <scope>NUCLEOTIDE SEQUENCE</scope>
    <source>
        <tissue evidence="11">Foot tissue</tissue>
    </source>
</reference>
<dbReference type="EMBL" id="HM174255">
    <property type="protein sequence ID" value="ADI79419.1"/>
    <property type="molecule type" value="Genomic_DNA"/>
</dbReference>
<feature type="transmembrane region" description="Helical" evidence="10">
    <location>
        <begin position="55"/>
        <end position="77"/>
    </location>
</feature>
<dbReference type="GO" id="GO:0016020">
    <property type="term" value="C:membrane"/>
    <property type="evidence" value="ECO:0007669"/>
    <property type="project" value="UniProtKB-SubCell"/>
</dbReference>
<dbReference type="CTD" id="4539"/>
<dbReference type="InterPro" id="IPR039428">
    <property type="entry name" value="NUOK/Mnh_C1-like"/>
</dbReference>
<keyword evidence="5" id="KW-1278">Translocase</keyword>
<evidence type="ECO:0000256" key="10">
    <source>
        <dbReference type="SAM" id="Phobius"/>
    </source>
</evidence>
<accession>E2FLV3</accession>
<evidence type="ECO:0000256" key="7">
    <source>
        <dbReference type="ARBA" id="ARBA00023027"/>
    </source>
</evidence>
<comment type="similarity">
    <text evidence="2">Belongs to the complex I subunit 4L family.</text>
</comment>
<proteinExistence type="inferred from homology"/>
<dbReference type="Pfam" id="PF00420">
    <property type="entry name" value="Oxidored_q2"/>
    <property type="match status" value="1"/>
</dbReference>
<feature type="transmembrane region" description="Helical" evidence="10">
    <location>
        <begin position="6"/>
        <end position="24"/>
    </location>
</feature>
<evidence type="ECO:0000256" key="3">
    <source>
        <dbReference type="ARBA" id="ARBA00016612"/>
    </source>
</evidence>
<dbReference type="GeneID" id="9830192"/>
<gene>
    <name evidence="11" type="primary">ND4L</name>
</gene>
<keyword evidence="8 10" id="KW-0472">Membrane</keyword>
<evidence type="ECO:0000256" key="6">
    <source>
        <dbReference type="ARBA" id="ARBA00022989"/>
    </source>
</evidence>
<dbReference type="AlphaFoldDB" id="E2FLV3"/>
<evidence type="ECO:0000256" key="4">
    <source>
        <dbReference type="ARBA" id="ARBA00022692"/>
    </source>
</evidence>
<protein>
    <recommendedName>
        <fullName evidence="3">NADH-ubiquinone oxidoreductase chain 4L</fullName>
    </recommendedName>
    <alternativeName>
        <fullName evidence="9">NADH dehydrogenase subunit 4L</fullName>
    </alternativeName>
</protein>
<feature type="transmembrane region" description="Helical" evidence="10">
    <location>
        <begin position="31"/>
        <end position="49"/>
    </location>
</feature>
<dbReference type="Gene3D" id="1.10.287.3510">
    <property type="match status" value="1"/>
</dbReference>
<name>E2FLV3_9CAEN</name>
<evidence type="ECO:0000256" key="1">
    <source>
        <dbReference type="ARBA" id="ARBA00004141"/>
    </source>
</evidence>
<evidence type="ECO:0000313" key="11">
    <source>
        <dbReference type="EMBL" id="ADI79419.1"/>
    </source>
</evidence>
<comment type="subcellular location">
    <subcellularLocation>
        <location evidence="1">Membrane</location>
        <topology evidence="1">Multi-pass membrane protein</topology>
    </subcellularLocation>
</comment>
<keyword evidence="7" id="KW-0520">NAD</keyword>
<organism evidence="11">
    <name type="scientific">Thylacodes squamigerus</name>
    <dbReference type="NCBI Taxonomy" id="766170"/>
    <lineage>
        <taxon>Eukaryota</taxon>
        <taxon>Metazoa</taxon>
        <taxon>Spiralia</taxon>
        <taxon>Lophotrochozoa</taxon>
        <taxon>Mollusca</taxon>
        <taxon>Gastropoda</taxon>
        <taxon>Caenogastropoda</taxon>
        <taxon>Littorinimorpha</taxon>
        <taxon>Vermetoidea</taxon>
        <taxon>Vermetidae</taxon>
        <taxon>Thylacodes</taxon>
    </lineage>
</organism>
<evidence type="ECO:0000256" key="5">
    <source>
        <dbReference type="ARBA" id="ARBA00022967"/>
    </source>
</evidence>
<dbReference type="RefSeq" id="YP_003934436.1">
    <property type="nucleotide sequence ID" value="NC_014588.1"/>
</dbReference>
<evidence type="ECO:0000256" key="9">
    <source>
        <dbReference type="ARBA" id="ARBA00031586"/>
    </source>
</evidence>
<geneLocation type="mitochondrion" evidence="11"/>
<sequence length="96" mass="10270">MEMFYLAISVIGFTMSILALALQYKHLLGALLSLEAAMLNLFVLLLSFMSSSVSAHSVLIFITLSACEASLGLAVLVSALRAHGNDYVASFSTHKC</sequence>
<keyword evidence="4 10" id="KW-0812">Transmembrane</keyword>
<evidence type="ECO:0000256" key="8">
    <source>
        <dbReference type="ARBA" id="ARBA00023136"/>
    </source>
</evidence>